<dbReference type="Pfam" id="PF07661">
    <property type="entry name" value="MORN_2"/>
    <property type="match status" value="1"/>
</dbReference>
<sequence>MVRILFPVFCISLLLCLSCAKQRVELGNQNLSKDQNHFLLYHGERFTGILVAENPILKETYETEFYKGAPHGSYTVTSYDGMVLESRFVRYGQKHGKHSLYYPNGKLRQISEYDNGIPIGEHIEYFDNGEISSYQTFFPSGKPKVAKKWNKRGQIYLNHVFLESGESFGRPGSKLCEPIPDNGFNQTKSDNLNPTTKQTPFENR</sequence>
<feature type="chain" id="PRO_5045070427" description="Toxin-antitoxin system YwqK family antitoxin" evidence="2">
    <location>
        <begin position="21"/>
        <end position="204"/>
    </location>
</feature>
<organism evidence="3 4">
    <name type="scientific">Leptospira bouyouniensis</name>
    <dbReference type="NCBI Taxonomy" id="2484911"/>
    <lineage>
        <taxon>Bacteria</taxon>
        <taxon>Pseudomonadati</taxon>
        <taxon>Spirochaetota</taxon>
        <taxon>Spirochaetia</taxon>
        <taxon>Leptospirales</taxon>
        <taxon>Leptospiraceae</taxon>
        <taxon>Leptospira</taxon>
    </lineage>
</organism>
<evidence type="ECO:0000313" key="3">
    <source>
        <dbReference type="EMBL" id="TGK52697.1"/>
    </source>
</evidence>
<feature type="compositionally biased region" description="Polar residues" evidence="1">
    <location>
        <begin position="183"/>
        <end position="204"/>
    </location>
</feature>
<feature type="region of interest" description="Disordered" evidence="1">
    <location>
        <begin position="173"/>
        <end position="204"/>
    </location>
</feature>
<accession>A0ABY2LB22</accession>
<dbReference type="RefSeq" id="WP_135753167.1">
    <property type="nucleotide sequence ID" value="NZ_RQFD01000003.1"/>
</dbReference>
<dbReference type="InterPro" id="IPR011652">
    <property type="entry name" value="MORN_2"/>
</dbReference>
<reference evidence="4" key="1">
    <citation type="journal article" date="2019" name="PLoS Negl. Trop. Dis.">
        <title>Revisiting the worldwide diversity of Leptospira species in the environment.</title>
        <authorList>
            <person name="Vincent A.T."/>
            <person name="Schiettekatte O."/>
            <person name="Bourhy P."/>
            <person name="Veyrier F.J."/>
            <person name="Picardeau M."/>
        </authorList>
    </citation>
    <scope>NUCLEOTIDE SEQUENCE [LARGE SCALE GENOMIC DNA]</scope>
    <source>
        <strain evidence="4">201800295</strain>
    </source>
</reference>
<keyword evidence="4" id="KW-1185">Reference proteome</keyword>
<dbReference type="Proteomes" id="UP000297617">
    <property type="component" value="Unassembled WGS sequence"/>
</dbReference>
<evidence type="ECO:0000313" key="4">
    <source>
        <dbReference type="Proteomes" id="UP000297617"/>
    </source>
</evidence>
<gene>
    <name evidence="3" type="ORF">EHQ10_02800</name>
</gene>
<comment type="caution">
    <text evidence="3">The sequence shown here is derived from an EMBL/GenBank/DDBJ whole genome shotgun (WGS) entry which is preliminary data.</text>
</comment>
<name>A0ABY2LB22_9LEPT</name>
<proteinExistence type="predicted"/>
<dbReference type="EMBL" id="RQFD01000003">
    <property type="protein sequence ID" value="TGK52697.1"/>
    <property type="molecule type" value="Genomic_DNA"/>
</dbReference>
<dbReference type="SUPFAM" id="SSF82185">
    <property type="entry name" value="Histone H3 K4-specific methyltransferase SET7/9 N-terminal domain"/>
    <property type="match status" value="1"/>
</dbReference>
<protein>
    <recommendedName>
        <fullName evidence="5">Toxin-antitoxin system YwqK family antitoxin</fullName>
    </recommendedName>
</protein>
<evidence type="ECO:0000256" key="2">
    <source>
        <dbReference type="SAM" id="SignalP"/>
    </source>
</evidence>
<feature type="signal peptide" evidence="2">
    <location>
        <begin position="1"/>
        <end position="20"/>
    </location>
</feature>
<evidence type="ECO:0008006" key="5">
    <source>
        <dbReference type="Google" id="ProtNLM"/>
    </source>
</evidence>
<evidence type="ECO:0000256" key="1">
    <source>
        <dbReference type="SAM" id="MobiDB-lite"/>
    </source>
</evidence>
<keyword evidence="2" id="KW-0732">Signal</keyword>
<dbReference type="Gene3D" id="3.90.930.1">
    <property type="match status" value="1"/>
</dbReference>